<dbReference type="CDD" id="cd16143">
    <property type="entry name" value="ARS_like"/>
    <property type="match status" value="1"/>
</dbReference>
<name>A0ABU1AT88_9BACT</name>
<evidence type="ECO:0000256" key="2">
    <source>
        <dbReference type="ARBA" id="ARBA00022723"/>
    </source>
</evidence>
<evidence type="ECO:0000313" key="7">
    <source>
        <dbReference type="EMBL" id="MDQ8207387.1"/>
    </source>
</evidence>
<dbReference type="PROSITE" id="PS51257">
    <property type="entry name" value="PROKAR_LIPOPROTEIN"/>
    <property type="match status" value="1"/>
</dbReference>
<dbReference type="PANTHER" id="PTHR42693:SF53">
    <property type="entry name" value="ENDO-4-O-SULFATASE"/>
    <property type="match status" value="1"/>
</dbReference>
<sequence length="523" mass="57279">MKGIKQFKRMQGLIFGGLLGVACLASASQKPNIVYILADDLGYGDVHSLNPERCQIQTPHMDAVAQSGMIFTDAHTTSSVCTPTRYGIMTGRYNWRTWKQEHVLDGYDRPLIPTDRLTVPALLQANGYRTAMIGKWHLGLEIATIDGKPAKPSRQIKQLNGEGPLDPAKLSNIDWTGTIQGGPVDLGFDSWFGITASLDFPPYVWIRDRHWQGAGTYVKAFRRPGPATEDFEAIDVLDTLAAESVQFISEYQSAKPFFLYLALPSPHTPIVPTKSWQGKSGIGKYGDFVMQTDDLIGQVLRALEDRGMTENTLLIVTSDNGCSKAANIPNLQKQGHFPSAHMRGSKADLWDGGHRVPFLVKWPKVIAAGSVSDVLTCQTDLLATCAELIGVQLPANAGEDSESILPAFTGETPEFSRKGIIHHSVSGHFAYRQGKWKLLLAKGSGGWTAPTEKMMSSQADAPIAQLYDLEQDPGETVNLYSSQSEIVERLLQQLETDVARGRSTAGHDQANDTAEIQLWKSGQ</sequence>
<dbReference type="PROSITE" id="PS00149">
    <property type="entry name" value="SULFATASE_2"/>
    <property type="match status" value="1"/>
</dbReference>
<reference evidence="7 8" key="1">
    <citation type="submission" date="2023-04" db="EMBL/GenBank/DDBJ databases">
        <title>A novel bacteria isolated from coastal sediment.</title>
        <authorList>
            <person name="Liu X.-J."/>
            <person name="Du Z.-J."/>
        </authorList>
    </citation>
    <scope>NUCLEOTIDE SEQUENCE [LARGE SCALE GENOMIC DNA]</scope>
    <source>
        <strain evidence="7 8">SDUM461003</strain>
    </source>
</reference>
<dbReference type="InterPro" id="IPR024607">
    <property type="entry name" value="Sulfatase_CS"/>
</dbReference>
<evidence type="ECO:0000256" key="4">
    <source>
        <dbReference type="ARBA" id="ARBA00022837"/>
    </source>
</evidence>
<gene>
    <name evidence="7" type="ORF">QEH52_07700</name>
</gene>
<evidence type="ECO:0000256" key="5">
    <source>
        <dbReference type="SAM" id="SignalP"/>
    </source>
</evidence>
<keyword evidence="8" id="KW-1185">Reference proteome</keyword>
<keyword evidence="4" id="KW-0106">Calcium</keyword>
<keyword evidence="5" id="KW-0732">Signal</keyword>
<dbReference type="InterPro" id="IPR000917">
    <property type="entry name" value="Sulfatase_N"/>
</dbReference>
<evidence type="ECO:0000313" key="8">
    <source>
        <dbReference type="Proteomes" id="UP001225316"/>
    </source>
</evidence>
<dbReference type="Gene3D" id="3.40.720.10">
    <property type="entry name" value="Alkaline Phosphatase, subunit A"/>
    <property type="match status" value="1"/>
</dbReference>
<dbReference type="PANTHER" id="PTHR42693">
    <property type="entry name" value="ARYLSULFATASE FAMILY MEMBER"/>
    <property type="match status" value="1"/>
</dbReference>
<accession>A0ABU1AT88</accession>
<organism evidence="7 8">
    <name type="scientific">Thalassobacterium maritimum</name>
    <dbReference type="NCBI Taxonomy" id="3041265"/>
    <lineage>
        <taxon>Bacteria</taxon>
        <taxon>Pseudomonadati</taxon>
        <taxon>Verrucomicrobiota</taxon>
        <taxon>Opitutia</taxon>
        <taxon>Puniceicoccales</taxon>
        <taxon>Coraliomargaritaceae</taxon>
        <taxon>Thalassobacterium</taxon>
    </lineage>
</organism>
<comment type="similarity">
    <text evidence="1">Belongs to the sulfatase family.</text>
</comment>
<dbReference type="PROSITE" id="PS00523">
    <property type="entry name" value="SULFATASE_1"/>
    <property type="match status" value="1"/>
</dbReference>
<dbReference type="RefSeq" id="WP_308949524.1">
    <property type="nucleotide sequence ID" value="NZ_JARXHW010000013.1"/>
</dbReference>
<dbReference type="EMBL" id="JARXHW010000013">
    <property type="protein sequence ID" value="MDQ8207387.1"/>
    <property type="molecule type" value="Genomic_DNA"/>
</dbReference>
<comment type="caution">
    <text evidence="7">The sequence shown here is derived from an EMBL/GenBank/DDBJ whole genome shotgun (WGS) entry which is preliminary data.</text>
</comment>
<dbReference type="Pfam" id="PF00884">
    <property type="entry name" value="Sulfatase"/>
    <property type="match status" value="1"/>
</dbReference>
<keyword evidence="2" id="KW-0479">Metal-binding</keyword>
<evidence type="ECO:0000259" key="6">
    <source>
        <dbReference type="Pfam" id="PF00884"/>
    </source>
</evidence>
<keyword evidence="3" id="KW-0378">Hydrolase</keyword>
<dbReference type="Gene3D" id="3.30.1120.10">
    <property type="match status" value="1"/>
</dbReference>
<feature type="signal peptide" evidence="5">
    <location>
        <begin position="1"/>
        <end position="27"/>
    </location>
</feature>
<feature type="domain" description="Sulfatase N-terminal" evidence="6">
    <location>
        <begin position="31"/>
        <end position="391"/>
    </location>
</feature>
<proteinExistence type="inferred from homology"/>
<dbReference type="SUPFAM" id="SSF53649">
    <property type="entry name" value="Alkaline phosphatase-like"/>
    <property type="match status" value="1"/>
</dbReference>
<dbReference type="InterPro" id="IPR050738">
    <property type="entry name" value="Sulfatase"/>
</dbReference>
<protein>
    <submittedName>
        <fullName evidence="7">Arylsulfatase</fullName>
    </submittedName>
</protein>
<evidence type="ECO:0000256" key="3">
    <source>
        <dbReference type="ARBA" id="ARBA00022801"/>
    </source>
</evidence>
<feature type="chain" id="PRO_5045881719" evidence="5">
    <location>
        <begin position="28"/>
        <end position="523"/>
    </location>
</feature>
<dbReference type="Proteomes" id="UP001225316">
    <property type="component" value="Unassembled WGS sequence"/>
</dbReference>
<evidence type="ECO:0000256" key="1">
    <source>
        <dbReference type="ARBA" id="ARBA00008779"/>
    </source>
</evidence>
<dbReference type="InterPro" id="IPR017850">
    <property type="entry name" value="Alkaline_phosphatase_core_sf"/>
</dbReference>